<keyword evidence="5 7" id="KW-1133">Transmembrane helix</keyword>
<feature type="transmembrane region" description="Helical" evidence="7">
    <location>
        <begin position="238"/>
        <end position="257"/>
    </location>
</feature>
<comment type="subcellular location">
    <subcellularLocation>
        <location evidence="1">Cell membrane</location>
        <topology evidence="1">Multi-pass membrane protein</topology>
    </subcellularLocation>
</comment>
<keyword evidence="2" id="KW-0813">Transport</keyword>
<dbReference type="PANTHER" id="PTHR43124">
    <property type="entry name" value="PURINE EFFLUX PUMP PBUE"/>
    <property type="match status" value="1"/>
</dbReference>
<evidence type="ECO:0000313" key="9">
    <source>
        <dbReference type="EMBL" id="MEW9501738.1"/>
    </source>
</evidence>
<gene>
    <name evidence="9" type="ORF">AB1471_07970</name>
</gene>
<comment type="caution">
    <text evidence="9">The sequence shown here is derived from an EMBL/GenBank/DDBJ whole genome shotgun (WGS) entry which is preliminary data.</text>
</comment>
<evidence type="ECO:0000259" key="8">
    <source>
        <dbReference type="PROSITE" id="PS50850"/>
    </source>
</evidence>
<feature type="domain" description="Major facilitator superfamily (MFS) profile" evidence="8">
    <location>
        <begin position="5"/>
        <end position="374"/>
    </location>
</feature>
<evidence type="ECO:0000256" key="3">
    <source>
        <dbReference type="ARBA" id="ARBA00022475"/>
    </source>
</evidence>
<keyword evidence="6 7" id="KW-0472">Membrane</keyword>
<dbReference type="Pfam" id="PF07690">
    <property type="entry name" value="MFS_1"/>
    <property type="match status" value="1"/>
</dbReference>
<feature type="transmembrane region" description="Helical" evidence="7">
    <location>
        <begin position="321"/>
        <end position="343"/>
    </location>
</feature>
<feature type="transmembrane region" description="Helical" evidence="7">
    <location>
        <begin position="349"/>
        <end position="368"/>
    </location>
</feature>
<feature type="transmembrane region" description="Helical" evidence="7">
    <location>
        <begin position="131"/>
        <end position="151"/>
    </location>
</feature>
<keyword evidence="3" id="KW-1003">Cell membrane</keyword>
<evidence type="ECO:0000256" key="4">
    <source>
        <dbReference type="ARBA" id="ARBA00022692"/>
    </source>
</evidence>
<dbReference type="InterPro" id="IPR011701">
    <property type="entry name" value="MFS"/>
</dbReference>
<dbReference type="PROSITE" id="PS50850">
    <property type="entry name" value="MFS"/>
    <property type="match status" value="1"/>
</dbReference>
<feature type="transmembrane region" description="Helical" evidence="7">
    <location>
        <begin position="200"/>
        <end position="218"/>
    </location>
</feature>
<protein>
    <submittedName>
        <fullName evidence="9">MFS transporter</fullName>
    </submittedName>
</protein>
<keyword evidence="10" id="KW-1185">Reference proteome</keyword>
<dbReference type="InterPro" id="IPR050189">
    <property type="entry name" value="MFS_Efflux_Transporters"/>
</dbReference>
<feature type="transmembrane region" description="Helical" evidence="7">
    <location>
        <begin position="264"/>
        <end position="282"/>
    </location>
</feature>
<sequence length="374" mass="40287">MKKIVLPGIAMIAVTYSFARFSFGLFLPNISSSLGLTESNAGVVGSTAYISYTLALFTSTFLIQKFGQLRLIQLSGISAIIGLVGIALSQEFYLLALSSFIAGIGSGWASPAFSQVASTALQKKDKDRGNIWINSGSSFGIILSGSVALLFTEYWRLSYVLFAILAFIVLVWNTLSIPAQGSSTHKTQTKLHWWLAIKKAKFLLVVSLIIGISSSIFWTFSRSYLTVVYDMSTNESVVFWILMGTSGVFGGFAGELINRVGLALSYRLVLVMMLLSIYSITIPTMITVYSSAVLFGISYIIMTGLFIVWSSRIFKLTPSIGVSLSFLLLGVGQSVGSSIAGGIIGSTSYSLGFMLFALTGLVGLFIPINKSDDT</sequence>
<organism evidence="9 10">
    <name type="scientific">Jeotgalibacillus marinus</name>
    <dbReference type="NCBI Taxonomy" id="86667"/>
    <lineage>
        <taxon>Bacteria</taxon>
        <taxon>Bacillati</taxon>
        <taxon>Bacillota</taxon>
        <taxon>Bacilli</taxon>
        <taxon>Bacillales</taxon>
        <taxon>Caryophanaceae</taxon>
        <taxon>Jeotgalibacillus</taxon>
    </lineage>
</organism>
<feature type="transmembrane region" description="Helical" evidence="7">
    <location>
        <begin position="43"/>
        <end position="62"/>
    </location>
</feature>
<evidence type="ECO:0000256" key="2">
    <source>
        <dbReference type="ARBA" id="ARBA00022448"/>
    </source>
</evidence>
<dbReference type="InterPro" id="IPR036259">
    <property type="entry name" value="MFS_trans_sf"/>
</dbReference>
<evidence type="ECO:0000256" key="7">
    <source>
        <dbReference type="SAM" id="Phobius"/>
    </source>
</evidence>
<evidence type="ECO:0000256" key="6">
    <source>
        <dbReference type="ARBA" id="ARBA00023136"/>
    </source>
</evidence>
<dbReference type="RefSeq" id="WP_367779221.1">
    <property type="nucleotide sequence ID" value="NZ_JBFMIA010000005.1"/>
</dbReference>
<dbReference type="Gene3D" id="1.20.1250.20">
    <property type="entry name" value="MFS general substrate transporter like domains"/>
    <property type="match status" value="1"/>
</dbReference>
<keyword evidence="4 7" id="KW-0812">Transmembrane</keyword>
<evidence type="ECO:0000256" key="5">
    <source>
        <dbReference type="ARBA" id="ARBA00022989"/>
    </source>
</evidence>
<feature type="transmembrane region" description="Helical" evidence="7">
    <location>
        <begin position="92"/>
        <end position="110"/>
    </location>
</feature>
<accession>A0ABV3Q327</accession>
<feature type="transmembrane region" description="Helical" evidence="7">
    <location>
        <begin position="288"/>
        <end position="309"/>
    </location>
</feature>
<name>A0ABV3Q327_9BACL</name>
<feature type="transmembrane region" description="Helical" evidence="7">
    <location>
        <begin position="69"/>
        <end position="86"/>
    </location>
</feature>
<feature type="transmembrane region" description="Helical" evidence="7">
    <location>
        <begin position="157"/>
        <end position="179"/>
    </location>
</feature>
<dbReference type="Proteomes" id="UP001556040">
    <property type="component" value="Unassembled WGS sequence"/>
</dbReference>
<dbReference type="PANTHER" id="PTHR43124:SF3">
    <property type="entry name" value="CHLORAMPHENICOL EFFLUX PUMP RV0191"/>
    <property type="match status" value="1"/>
</dbReference>
<dbReference type="EMBL" id="JBFMIA010000005">
    <property type="protein sequence ID" value="MEW9501738.1"/>
    <property type="molecule type" value="Genomic_DNA"/>
</dbReference>
<proteinExistence type="predicted"/>
<evidence type="ECO:0000256" key="1">
    <source>
        <dbReference type="ARBA" id="ARBA00004651"/>
    </source>
</evidence>
<dbReference type="SUPFAM" id="SSF103473">
    <property type="entry name" value="MFS general substrate transporter"/>
    <property type="match status" value="1"/>
</dbReference>
<reference evidence="9 10" key="1">
    <citation type="journal article" date="1979" name="Int. J. Syst. Evol. Microbiol.">
        <title>Bacillus globisporus subsp. marinus subsp. nov.</title>
        <authorList>
            <person name="Liu H."/>
        </authorList>
    </citation>
    <scope>NUCLEOTIDE SEQUENCE [LARGE SCALE GENOMIC DNA]</scope>
    <source>
        <strain evidence="9 10">DSM 1297</strain>
    </source>
</reference>
<evidence type="ECO:0000313" key="10">
    <source>
        <dbReference type="Proteomes" id="UP001556040"/>
    </source>
</evidence>
<dbReference type="InterPro" id="IPR020846">
    <property type="entry name" value="MFS_dom"/>
</dbReference>